<comment type="caution">
    <text evidence="1">The sequence shown here is derived from an EMBL/GenBank/DDBJ whole genome shotgun (WGS) entry which is preliminary data.</text>
</comment>
<dbReference type="AlphaFoldDB" id="C8PI09"/>
<dbReference type="Proteomes" id="UP000005709">
    <property type="component" value="Unassembled WGS sequence"/>
</dbReference>
<organism evidence="1 2">
    <name type="scientific">Campylobacter gracilis RM3268</name>
    <dbReference type="NCBI Taxonomy" id="553220"/>
    <lineage>
        <taxon>Bacteria</taxon>
        <taxon>Pseudomonadati</taxon>
        <taxon>Campylobacterota</taxon>
        <taxon>Epsilonproteobacteria</taxon>
        <taxon>Campylobacterales</taxon>
        <taxon>Campylobacteraceae</taxon>
        <taxon>Campylobacter</taxon>
    </lineage>
</organism>
<evidence type="ECO:0000313" key="2">
    <source>
        <dbReference type="Proteomes" id="UP000005709"/>
    </source>
</evidence>
<proteinExistence type="predicted"/>
<keyword evidence="2" id="KW-1185">Reference proteome</keyword>
<evidence type="ECO:0000313" key="1">
    <source>
        <dbReference type="EMBL" id="EEV17773.1"/>
    </source>
</evidence>
<name>C8PI09_9BACT</name>
<reference evidence="1 2" key="1">
    <citation type="submission" date="2009-07" db="EMBL/GenBank/DDBJ databases">
        <authorList>
            <person name="Madupu R."/>
            <person name="Sebastian Y."/>
            <person name="Durkin A.S."/>
            <person name="Torralba M."/>
            <person name="Methe B."/>
            <person name="Sutton G.G."/>
            <person name="Strausberg R.L."/>
            <person name="Nelson K.E."/>
        </authorList>
    </citation>
    <scope>NUCLEOTIDE SEQUENCE [LARGE SCALE GENOMIC DNA]</scope>
    <source>
        <strain evidence="1 2">RM3268</strain>
    </source>
</reference>
<dbReference type="EMBL" id="ACYG01000024">
    <property type="protein sequence ID" value="EEV17773.1"/>
    <property type="molecule type" value="Genomic_DNA"/>
</dbReference>
<gene>
    <name evidence="1" type="ORF">CAMGR0001_0605</name>
</gene>
<sequence>MDFARKNLESAALNFLRCKTQDFLQQNLVARNFAAQSPGHAMPSFAILNFAMKRFVIRDKFGNHGTHILNFTTRNLMARNLQPTERNF</sequence>
<protein>
    <submittedName>
        <fullName evidence="1">Uncharacterized protein</fullName>
    </submittedName>
</protein>
<accession>C8PI09</accession>